<dbReference type="EMBL" id="DXBY01000065">
    <property type="protein sequence ID" value="HIZ34929.1"/>
    <property type="molecule type" value="Genomic_DNA"/>
</dbReference>
<feature type="domain" description="Septum formation-related" evidence="2">
    <location>
        <begin position="36"/>
        <end position="144"/>
    </location>
</feature>
<organism evidence="3 4">
    <name type="scientific">Candidatus Ruania gallistercoris</name>
    <dbReference type="NCBI Taxonomy" id="2838746"/>
    <lineage>
        <taxon>Bacteria</taxon>
        <taxon>Bacillati</taxon>
        <taxon>Actinomycetota</taxon>
        <taxon>Actinomycetes</taxon>
        <taxon>Micrococcales</taxon>
        <taxon>Ruaniaceae</taxon>
        <taxon>Ruania</taxon>
    </lineage>
</organism>
<gene>
    <name evidence="3" type="ORF">H9815_04060</name>
</gene>
<dbReference type="AlphaFoldDB" id="A0A9D2J435"/>
<feature type="chain" id="PRO_5038505588" evidence="1">
    <location>
        <begin position="25"/>
        <end position="147"/>
    </location>
</feature>
<reference evidence="3" key="2">
    <citation type="submission" date="2021-04" db="EMBL/GenBank/DDBJ databases">
        <authorList>
            <person name="Gilroy R."/>
        </authorList>
    </citation>
    <scope>NUCLEOTIDE SEQUENCE</scope>
    <source>
        <strain evidence="3">ChiGjej4B4-7305</strain>
    </source>
</reference>
<dbReference type="InterPro" id="IPR026004">
    <property type="entry name" value="Septum_form"/>
</dbReference>
<dbReference type="Pfam" id="PF13845">
    <property type="entry name" value="Septum_form"/>
    <property type="match status" value="1"/>
</dbReference>
<evidence type="ECO:0000259" key="2">
    <source>
        <dbReference type="Pfam" id="PF13845"/>
    </source>
</evidence>
<dbReference type="Proteomes" id="UP000824037">
    <property type="component" value="Unassembled WGS sequence"/>
</dbReference>
<comment type="caution">
    <text evidence="3">The sequence shown here is derived from an EMBL/GenBank/DDBJ whole genome shotgun (WGS) entry which is preliminary data.</text>
</comment>
<evidence type="ECO:0000313" key="4">
    <source>
        <dbReference type="Proteomes" id="UP000824037"/>
    </source>
</evidence>
<name>A0A9D2J435_9MICO</name>
<reference evidence="3" key="1">
    <citation type="journal article" date="2021" name="PeerJ">
        <title>Extensive microbial diversity within the chicken gut microbiome revealed by metagenomics and culture.</title>
        <authorList>
            <person name="Gilroy R."/>
            <person name="Ravi A."/>
            <person name="Getino M."/>
            <person name="Pursley I."/>
            <person name="Horton D.L."/>
            <person name="Alikhan N.F."/>
            <person name="Baker D."/>
            <person name="Gharbi K."/>
            <person name="Hall N."/>
            <person name="Watson M."/>
            <person name="Adriaenssens E.M."/>
            <person name="Foster-Nyarko E."/>
            <person name="Jarju S."/>
            <person name="Secka A."/>
            <person name="Antonio M."/>
            <person name="Oren A."/>
            <person name="Chaudhuri R.R."/>
            <person name="La Ragione R."/>
            <person name="Hildebrand F."/>
            <person name="Pallen M.J."/>
        </authorList>
    </citation>
    <scope>NUCLEOTIDE SEQUENCE</scope>
    <source>
        <strain evidence="3">ChiGjej4B4-7305</strain>
    </source>
</reference>
<dbReference type="PROSITE" id="PS51257">
    <property type="entry name" value="PROKAR_LIPOPROTEIN"/>
    <property type="match status" value="1"/>
</dbReference>
<keyword evidence="1" id="KW-0732">Signal</keyword>
<protein>
    <submittedName>
        <fullName evidence="3">Septum formation family protein</fullName>
    </submittedName>
</protein>
<proteinExistence type="predicted"/>
<evidence type="ECO:0000256" key="1">
    <source>
        <dbReference type="SAM" id="SignalP"/>
    </source>
</evidence>
<evidence type="ECO:0000313" key="3">
    <source>
        <dbReference type="EMBL" id="HIZ34929.1"/>
    </source>
</evidence>
<feature type="signal peptide" evidence="1">
    <location>
        <begin position="1"/>
        <end position="24"/>
    </location>
</feature>
<sequence length="147" mass="15535">MKTGRIVRTTLAVVGAVGVTASLAACGSQVATAEVGACVNSSDLEGEITEIPTVDCSEEHDSQVFFLAEMTDDEFPGQEGVQAAAEEQCLPAFEDFVGATYEESSLDITFIGPSQETWDQADDREVICILYTMDGSTSTESFEGSGL</sequence>
<accession>A0A9D2J435</accession>